<dbReference type="GO" id="GO:0047172">
    <property type="term" value="F:shikimate O-hydroxycinnamoyltransferase activity"/>
    <property type="evidence" value="ECO:0007669"/>
    <property type="project" value="UniProtKB-EC"/>
</dbReference>
<dbReference type="AlphaFoldDB" id="A0A0B2PTX3"/>
<dbReference type="EC" id="2.3.1.133" evidence="2"/>
<dbReference type="EMBL" id="KN664066">
    <property type="protein sequence ID" value="KHN11007.1"/>
    <property type="molecule type" value="Genomic_DNA"/>
</dbReference>
<name>A0A0B2PTX3_GLYSO</name>
<gene>
    <name evidence="2" type="ORF">glysoja_049738</name>
</gene>
<reference evidence="2" key="1">
    <citation type="submission" date="2014-07" db="EMBL/GenBank/DDBJ databases">
        <title>Identification of a novel salt tolerance gene in wild soybean by whole-genome sequencing.</title>
        <authorList>
            <person name="Lam H.-M."/>
            <person name="Qi X."/>
            <person name="Li M.-W."/>
            <person name="Liu X."/>
            <person name="Xie M."/>
            <person name="Ni M."/>
            <person name="Xu X."/>
        </authorList>
    </citation>
    <scope>NUCLEOTIDE SEQUENCE [LARGE SCALE GENOMIC DNA]</scope>
    <source>
        <tissue evidence="2">Root</tissue>
    </source>
</reference>
<dbReference type="Gene3D" id="3.30.559.10">
    <property type="entry name" value="Chloramphenicol acetyltransferase-like domain"/>
    <property type="match status" value="2"/>
</dbReference>
<dbReference type="Proteomes" id="UP000053555">
    <property type="component" value="Unassembled WGS sequence"/>
</dbReference>
<keyword evidence="2" id="KW-0012">Acyltransferase</keyword>
<organism evidence="2">
    <name type="scientific">Glycine soja</name>
    <name type="common">Wild soybean</name>
    <dbReference type="NCBI Taxonomy" id="3848"/>
    <lineage>
        <taxon>Eukaryota</taxon>
        <taxon>Viridiplantae</taxon>
        <taxon>Streptophyta</taxon>
        <taxon>Embryophyta</taxon>
        <taxon>Tracheophyta</taxon>
        <taxon>Spermatophyta</taxon>
        <taxon>Magnoliopsida</taxon>
        <taxon>eudicotyledons</taxon>
        <taxon>Gunneridae</taxon>
        <taxon>Pentapetalae</taxon>
        <taxon>rosids</taxon>
        <taxon>fabids</taxon>
        <taxon>Fabales</taxon>
        <taxon>Fabaceae</taxon>
        <taxon>Papilionoideae</taxon>
        <taxon>50 kb inversion clade</taxon>
        <taxon>NPAAA clade</taxon>
        <taxon>indigoferoid/millettioid clade</taxon>
        <taxon>Phaseoleae</taxon>
        <taxon>Glycine</taxon>
        <taxon>Glycine subgen. Soja</taxon>
    </lineage>
</organism>
<sequence length="448" mass="50286">MITIVASYNVTPNQPTPSDPIWLSDSDQIGNLRHVNTIYAYKSRPNNTIDIERMKNSLSKILVPYYPIAGRLKLTKNGRMEVDCNAKGVTLIEAESTATFGDYGDFAPSDSTMELVPKVDYTRPSEDMPLMLVQLTRFCGGEGLAIGVAFSHPLVDGTAAIFFINRWAKLVRGEELDPNEVPFLDRTLLKFPEPSEPCVDLPEWKPVRFMPDNIAEQNKISAILLKLSSSQVEKLKKKANEQPSKEGVRPYSRFEAISSHIWRCASKAHHAHASDENHQPTVVTFSVDIRNRLNPPLPQNYFGNALAKTLTPKCSVGDILLNPLSYGAQKIRDAVYAVTYEYIRSHISYVLGQEQLDNIRAFFSGQGDLINEPYSGNPHNILITSWMSLPVYDADFGWGKPVHFGLAKVFREVRAHIIISPDGDGVLISMNFLTALMDLFKKFFYEDI</sequence>
<comment type="similarity">
    <text evidence="1">Belongs to the plant acyltransferase family.</text>
</comment>
<dbReference type="Pfam" id="PF02458">
    <property type="entry name" value="Transferase"/>
    <property type="match status" value="1"/>
</dbReference>
<accession>A0A0B2PTX3</accession>
<evidence type="ECO:0000256" key="1">
    <source>
        <dbReference type="ARBA" id="ARBA00009861"/>
    </source>
</evidence>
<protein>
    <submittedName>
        <fullName evidence="2">Hydroxycinnamoyl-Coenzyme A shikimate/quinate hydroxycinnamoyltransferase</fullName>
        <ecNumber evidence="2">2.3.1.133</ecNumber>
    </submittedName>
</protein>
<dbReference type="InterPro" id="IPR023213">
    <property type="entry name" value="CAT-like_dom_sf"/>
</dbReference>
<proteinExistence type="inferred from homology"/>
<keyword evidence="2" id="KW-0808">Transferase</keyword>
<dbReference type="PANTHER" id="PTHR31642:SF175">
    <property type="entry name" value="SPERMIDINE HYDROXYCINNAMOYL TRANSFERASE"/>
    <property type="match status" value="1"/>
</dbReference>
<dbReference type="PANTHER" id="PTHR31642">
    <property type="entry name" value="TRICHOTHECENE 3-O-ACETYLTRANSFERASE"/>
    <property type="match status" value="1"/>
</dbReference>
<dbReference type="InterPro" id="IPR050317">
    <property type="entry name" value="Plant_Fungal_Acyltransferase"/>
</dbReference>
<evidence type="ECO:0000313" key="2">
    <source>
        <dbReference type="EMBL" id="KHN11007.1"/>
    </source>
</evidence>